<dbReference type="PROSITE" id="PS51318">
    <property type="entry name" value="TAT"/>
    <property type="match status" value="1"/>
</dbReference>
<dbReference type="CDD" id="cd13589">
    <property type="entry name" value="PBP2_polyamine_RpCGA009"/>
    <property type="match status" value="1"/>
</dbReference>
<dbReference type="SUPFAM" id="SSF53850">
    <property type="entry name" value="Periplasmic binding protein-like II"/>
    <property type="match status" value="1"/>
</dbReference>
<keyword evidence="7" id="KW-1185">Reference proteome</keyword>
<keyword evidence="3" id="KW-0813">Transport</keyword>
<evidence type="ECO:0000256" key="4">
    <source>
        <dbReference type="ARBA" id="ARBA00022729"/>
    </source>
</evidence>
<dbReference type="EMBL" id="NEVS01000004">
    <property type="protein sequence ID" value="OZI60706.1"/>
    <property type="molecule type" value="Genomic_DNA"/>
</dbReference>
<dbReference type="GO" id="GO:0015888">
    <property type="term" value="P:thiamine transport"/>
    <property type="evidence" value="ECO:0007669"/>
    <property type="project" value="TreeGrafter"/>
</dbReference>
<evidence type="ECO:0000313" key="6">
    <source>
        <dbReference type="EMBL" id="OZI60706.1"/>
    </source>
</evidence>
<dbReference type="OrthoDB" id="8874923at2"/>
<dbReference type="InterPro" id="IPR006311">
    <property type="entry name" value="TAT_signal"/>
</dbReference>
<sequence length="363" mass="39583">MTEKPTIPPSLSRTRRTLLKTGAAAAGVILGAPLARAADRGKVIVRSLGGAYDAAMKKALHAPFTEATGIDVVLQTASAGQVRAMVQSGRGGLDVVDIGLPSMVAFDADGILQPLAYDKMTYTRPQDIYDAVRKPNYVGSLYFATVLVYNTQAYSKDHHPTTWAQFWDLKAWPGPRTIASQSAGSVPLEFAMLAAGKPMDKIYPIDLNEAYASLSKVKPGVVKWWETGAISAQLLERKEAVLGAVWNGRAQDLIDKGAPLAIEWNQARREVQGLGIVKGAPNAANAQKYIDFALQPKVQAELTRYIAYGPTNRAALPLIKPEDAQKLPSVPEHYDHSFDMDYAWWQANLAEVGKRWQAWVLQA</sequence>
<name>A0A261UFJ3_9BORD</name>
<dbReference type="AlphaFoldDB" id="A0A261UFJ3"/>
<dbReference type="PANTHER" id="PTHR30006">
    <property type="entry name" value="THIAMINE-BINDING PERIPLASMIC PROTEIN-RELATED"/>
    <property type="match status" value="1"/>
</dbReference>
<evidence type="ECO:0000256" key="1">
    <source>
        <dbReference type="ARBA" id="ARBA00004418"/>
    </source>
</evidence>
<dbReference type="GO" id="GO:0030288">
    <property type="term" value="C:outer membrane-bounded periplasmic space"/>
    <property type="evidence" value="ECO:0007669"/>
    <property type="project" value="TreeGrafter"/>
</dbReference>
<dbReference type="InterPro" id="IPR006059">
    <property type="entry name" value="SBP"/>
</dbReference>
<dbReference type="PANTHER" id="PTHR30006:SF3">
    <property type="entry name" value="THIAMINE-BINDING PERIPLASMIC PROTEIN"/>
    <property type="match status" value="1"/>
</dbReference>
<dbReference type="Proteomes" id="UP000215767">
    <property type="component" value="Unassembled WGS sequence"/>
</dbReference>
<dbReference type="GO" id="GO:0030975">
    <property type="term" value="F:thiamine binding"/>
    <property type="evidence" value="ECO:0007669"/>
    <property type="project" value="TreeGrafter"/>
</dbReference>
<keyword evidence="4" id="KW-0732">Signal</keyword>
<evidence type="ECO:0000313" key="7">
    <source>
        <dbReference type="Proteomes" id="UP000215767"/>
    </source>
</evidence>
<dbReference type="GO" id="GO:0030976">
    <property type="term" value="F:thiamine pyrophosphate binding"/>
    <property type="evidence" value="ECO:0007669"/>
    <property type="project" value="TreeGrafter"/>
</dbReference>
<evidence type="ECO:0000256" key="3">
    <source>
        <dbReference type="ARBA" id="ARBA00022448"/>
    </source>
</evidence>
<gene>
    <name evidence="6" type="ORF">CAL28_15055</name>
</gene>
<keyword evidence="5" id="KW-0574">Periplasm</keyword>
<dbReference type="Pfam" id="PF13416">
    <property type="entry name" value="SBP_bac_8"/>
    <property type="match status" value="1"/>
</dbReference>
<protein>
    <submittedName>
        <fullName evidence="6">ABC transporter substrate-binding protein</fullName>
    </submittedName>
</protein>
<evidence type="ECO:0000256" key="5">
    <source>
        <dbReference type="ARBA" id="ARBA00022764"/>
    </source>
</evidence>
<dbReference type="RefSeq" id="WP_094842112.1">
    <property type="nucleotide sequence ID" value="NZ_NEVS01000004.1"/>
</dbReference>
<evidence type="ECO:0000256" key="2">
    <source>
        <dbReference type="ARBA" id="ARBA00008520"/>
    </source>
</evidence>
<dbReference type="Gene3D" id="3.40.190.10">
    <property type="entry name" value="Periplasmic binding protein-like II"/>
    <property type="match status" value="2"/>
</dbReference>
<comment type="similarity">
    <text evidence="2">Belongs to the bacterial solute-binding protein 1 family.</text>
</comment>
<reference evidence="7" key="1">
    <citation type="submission" date="2017-05" db="EMBL/GenBank/DDBJ databases">
        <title>Complete and WGS of Bordetella genogroups.</title>
        <authorList>
            <person name="Spilker T."/>
            <person name="Lipuma J."/>
        </authorList>
    </citation>
    <scope>NUCLEOTIDE SEQUENCE [LARGE SCALE GENOMIC DNA]</scope>
    <source>
        <strain evidence="7">AU8856</strain>
    </source>
</reference>
<proteinExistence type="inferred from homology"/>
<comment type="subcellular location">
    <subcellularLocation>
        <location evidence="1">Periplasm</location>
    </subcellularLocation>
</comment>
<comment type="caution">
    <text evidence="6">The sequence shown here is derived from an EMBL/GenBank/DDBJ whole genome shotgun (WGS) entry which is preliminary data.</text>
</comment>
<organism evidence="6 7">
    <name type="scientific">Bordetella genomosp. 11</name>
    <dbReference type="NCBI Taxonomy" id="1416808"/>
    <lineage>
        <taxon>Bacteria</taxon>
        <taxon>Pseudomonadati</taxon>
        <taxon>Pseudomonadota</taxon>
        <taxon>Betaproteobacteria</taxon>
        <taxon>Burkholderiales</taxon>
        <taxon>Alcaligenaceae</taxon>
        <taxon>Bordetella</taxon>
    </lineage>
</organism>
<accession>A0A261UFJ3</accession>